<dbReference type="RefSeq" id="XP_066080822.1">
    <property type="nucleotide sequence ID" value="XM_066224725.1"/>
</dbReference>
<keyword evidence="3" id="KW-1185">Reference proteome</keyword>
<reference evidence="2 3" key="1">
    <citation type="submission" date="2024-01" db="EMBL/GenBank/DDBJ databases">
        <title>Comparative genomics of Cryptococcus and Kwoniella reveals pathogenesis evolution and contrasting modes of karyotype evolution via chromosome fusion or intercentromeric recombination.</title>
        <authorList>
            <person name="Coelho M.A."/>
            <person name="David-Palma M."/>
            <person name="Shea T."/>
            <person name="Bowers K."/>
            <person name="McGinley-Smith S."/>
            <person name="Mohammad A.W."/>
            <person name="Gnirke A."/>
            <person name="Yurkov A.M."/>
            <person name="Nowrousian M."/>
            <person name="Sun S."/>
            <person name="Cuomo C.A."/>
            <person name="Heitman J."/>
        </authorList>
    </citation>
    <scope>NUCLEOTIDE SEQUENCE [LARGE SCALE GENOMIC DNA]</scope>
    <source>
        <strain evidence="2 3">PYCC6329</strain>
    </source>
</reference>
<feature type="region of interest" description="Disordered" evidence="1">
    <location>
        <begin position="167"/>
        <end position="188"/>
    </location>
</feature>
<feature type="compositionally biased region" description="Pro residues" evidence="1">
    <location>
        <begin position="304"/>
        <end position="327"/>
    </location>
</feature>
<feature type="compositionally biased region" description="Basic residues" evidence="1">
    <location>
        <begin position="1"/>
        <end position="19"/>
    </location>
</feature>
<proteinExistence type="predicted"/>
<evidence type="ECO:0000313" key="3">
    <source>
        <dbReference type="Proteomes" id="UP001358614"/>
    </source>
</evidence>
<dbReference type="Proteomes" id="UP001358614">
    <property type="component" value="Chromosome 1"/>
</dbReference>
<feature type="region of interest" description="Disordered" evidence="1">
    <location>
        <begin position="243"/>
        <end position="347"/>
    </location>
</feature>
<feature type="compositionally biased region" description="Basic and acidic residues" evidence="1">
    <location>
        <begin position="243"/>
        <end position="262"/>
    </location>
</feature>
<dbReference type="KEGG" id="ker:91099701"/>
<sequence>MYPRPHKRSHPSRSHHSHSARTNPSTSTSSASTSTTVQIPPIAYVQAYEAQLVYSQDDRAREVTRRNSRTGMGLIRYAGDVEDETEEGETEIWADRHDIIHLLPSITVPSSTLPTPSSPLSSSSSWDSLPSDIEETFYLSDPEEIEAYEQQKKRKWIEALRQERLKEREKEDEENEVKDGQIRWNESEEPPAPILALMQHTAKAIFSSPNPSVLELRILTNHANDERFEFLKGRYKSTWTKIKNELRKGKQKEQREKEKEKGIGLGGLGGYDSSGDSDGEEEQTEEADDIQPPPPPSEDEDVVEPPPPPEENIPLPPTSDELIPPPMDGDEKNGLDAGLDGSEEEKRRLRRMRMEEWKRKRAAEKGF</sequence>
<organism evidence="2 3">
    <name type="scientific">Kwoniella europaea PYCC6329</name>
    <dbReference type="NCBI Taxonomy" id="1423913"/>
    <lineage>
        <taxon>Eukaryota</taxon>
        <taxon>Fungi</taxon>
        <taxon>Dikarya</taxon>
        <taxon>Basidiomycota</taxon>
        <taxon>Agaricomycotina</taxon>
        <taxon>Tremellomycetes</taxon>
        <taxon>Tremellales</taxon>
        <taxon>Cryptococcaceae</taxon>
        <taxon>Kwoniella</taxon>
    </lineage>
</organism>
<feature type="region of interest" description="Disordered" evidence="1">
    <location>
        <begin position="1"/>
        <end position="37"/>
    </location>
</feature>
<feature type="compositionally biased region" description="Acidic residues" evidence="1">
    <location>
        <begin position="275"/>
        <end position="289"/>
    </location>
</feature>
<dbReference type="EMBL" id="CP144089">
    <property type="protein sequence ID" value="WWD02855.1"/>
    <property type="molecule type" value="Genomic_DNA"/>
</dbReference>
<gene>
    <name evidence="2" type="ORF">V865_000897</name>
</gene>
<feature type="compositionally biased region" description="Gly residues" evidence="1">
    <location>
        <begin position="263"/>
        <end position="272"/>
    </location>
</feature>
<name>A0AAX4K8Z9_9TREE</name>
<dbReference type="AlphaFoldDB" id="A0AAX4K8Z9"/>
<evidence type="ECO:0000313" key="2">
    <source>
        <dbReference type="EMBL" id="WWD02855.1"/>
    </source>
</evidence>
<dbReference type="GeneID" id="91099701"/>
<accession>A0AAX4K8Z9</accession>
<evidence type="ECO:0000256" key="1">
    <source>
        <dbReference type="SAM" id="MobiDB-lite"/>
    </source>
</evidence>
<protein>
    <recommendedName>
        <fullName evidence="4">SURP motif domain-containing protein</fullName>
    </recommendedName>
</protein>
<feature type="compositionally biased region" description="Low complexity" evidence="1">
    <location>
        <begin position="25"/>
        <end position="36"/>
    </location>
</feature>
<evidence type="ECO:0008006" key="4">
    <source>
        <dbReference type="Google" id="ProtNLM"/>
    </source>
</evidence>